<dbReference type="CDD" id="cd03241">
    <property type="entry name" value="ABC_RecN"/>
    <property type="match status" value="2"/>
</dbReference>
<dbReference type="NCBIfam" id="TIGR00634">
    <property type="entry name" value="recN"/>
    <property type="match status" value="1"/>
</dbReference>
<evidence type="ECO:0000313" key="11">
    <source>
        <dbReference type="EMBL" id="HIV10910.1"/>
    </source>
</evidence>
<gene>
    <name evidence="11" type="primary">recN</name>
    <name evidence="11" type="ORF">IAD28_04380</name>
</gene>
<dbReference type="Gene3D" id="3.40.50.300">
    <property type="entry name" value="P-loop containing nucleotide triphosphate hydrolases"/>
    <property type="match status" value="2"/>
</dbReference>
<evidence type="ECO:0000256" key="4">
    <source>
        <dbReference type="ARBA" id="ARBA00022741"/>
    </source>
</evidence>
<dbReference type="Proteomes" id="UP000823960">
    <property type="component" value="Unassembled WGS sequence"/>
</dbReference>
<evidence type="ECO:0000256" key="7">
    <source>
        <dbReference type="ARBA" id="ARBA00023204"/>
    </source>
</evidence>
<dbReference type="GO" id="GO:0009432">
    <property type="term" value="P:SOS response"/>
    <property type="evidence" value="ECO:0007669"/>
    <property type="project" value="TreeGrafter"/>
</dbReference>
<dbReference type="PIRSF" id="PIRSF003128">
    <property type="entry name" value="RecN"/>
    <property type="match status" value="1"/>
</dbReference>
<dbReference type="GO" id="GO:0006310">
    <property type="term" value="P:DNA recombination"/>
    <property type="evidence" value="ECO:0007669"/>
    <property type="project" value="InterPro"/>
</dbReference>
<dbReference type="EMBL" id="DVOL01000058">
    <property type="protein sequence ID" value="HIV10910.1"/>
    <property type="molecule type" value="Genomic_DNA"/>
</dbReference>
<comment type="similarity">
    <text evidence="2 9">Belongs to the RecN family.</text>
</comment>
<comment type="caution">
    <text evidence="11">The sequence shown here is derived from an EMBL/GenBank/DDBJ whole genome shotgun (WGS) entry which is preliminary data.</text>
</comment>
<comment type="function">
    <text evidence="1 9">May be involved in recombinational repair of damaged DNA.</text>
</comment>
<keyword evidence="7 9" id="KW-0234">DNA repair</keyword>
<feature type="domain" description="RecF/RecN/SMC N-terminal" evidence="10">
    <location>
        <begin position="4"/>
        <end position="510"/>
    </location>
</feature>
<evidence type="ECO:0000259" key="10">
    <source>
        <dbReference type="Pfam" id="PF02463"/>
    </source>
</evidence>
<keyword evidence="5 9" id="KW-0227">DNA damage</keyword>
<name>A0A9D1NRW0_9FIRM</name>
<dbReference type="InterPro" id="IPR003395">
    <property type="entry name" value="RecF/RecN/SMC_N"/>
</dbReference>
<evidence type="ECO:0000256" key="8">
    <source>
        <dbReference type="ARBA" id="ARBA00033408"/>
    </source>
</evidence>
<reference evidence="11" key="1">
    <citation type="submission" date="2020-10" db="EMBL/GenBank/DDBJ databases">
        <authorList>
            <person name="Gilroy R."/>
        </authorList>
    </citation>
    <scope>NUCLEOTIDE SEQUENCE</scope>
    <source>
        <strain evidence="11">1370</strain>
    </source>
</reference>
<evidence type="ECO:0000256" key="3">
    <source>
        <dbReference type="ARBA" id="ARBA00021315"/>
    </source>
</evidence>
<reference evidence="11" key="2">
    <citation type="journal article" date="2021" name="PeerJ">
        <title>Extensive microbial diversity within the chicken gut microbiome revealed by metagenomics and culture.</title>
        <authorList>
            <person name="Gilroy R."/>
            <person name="Ravi A."/>
            <person name="Getino M."/>
            <person name="Pursley I."/>
            <person name="Horton D.L."/>
            <person name="Alikhan N.F."/>
            <person name="Baker D."/>
            <person name="Gharbi K."/>
            <person name="Hall N."/>
            <person name="Watson M."/>
            <person name="Adriaenssens E.M."/>
            <person name="Foster-Nyarko E."/>
            <person name="Jarju S."/>
            <person name="Secka A."/>
            <person name="Antonio M."/>
            <person name="Oren A."/>
            <person name="Chaudhuri R.R."/>
            <person name="La Ragione R."/>
            <person name="Hildebrand F."/>
            <person name="Pallen M.J."/>
        </authorList>
    </citation>
    <scope>NUCLEOTIDE SEQUENCE</scope>
    <source>
        <strain evidence="11">1370</strain>
    </source>
</reference>
<proteinExistence type="inferred from homology"/>
<accession>A0A9D1NRW0</accession>
<dbReference type="InterPro" id="IPR027417">
    <property type="entry name" value="P-loop_NTPase"/>
</dbReference>
<organism evidence="11 12">
    <name type="scientific">Candidatus Faeciplasma avium</name>
    <dbReference type="NCBI Taxonomy" id="2840798"/>
    <lineage>
        <taxon>Bacteria</taxon>
        <taxon>Bacillati</taxon>
        <taxon>Bacillota</taxon>
        <taxon>Clostridia</taxon>
        <taxon>Eubacteriales</taxon>
        <taxon>Oscillospiraceae</taxon>
        <taxon>Oscillospiraceae incertae sedis</taxon>
        <taxon>Candidatus Faeciplasma</taxon>
    </lineage>
</organism>
<dbReference type="GO" id="GO:0005524">
    <property type="term" value="F:ATP binding"/>
    <property type="evidence" value="ECO:0007669"/>
    <property type="project" value="UniProtKB-KW"/>
</dbReference>
<evidence type="ECO:0000256" key="5">
    <source>
        <dbReference type="ARBA" id="ARBA00022763"/>
    </source>
</evidence>
<dbReference type="GO" id="GO:0043590">
    <property type="term" value="C:bacterial nucleoid"/>
    <property type="evidence" value="ECO:0007669"/>
    <property type="project" value="TreeGrafter"/>
</dbReference>
<dbReference type="InterPro" id="IPR004604">
    <property type="entry name" value="DNA_recomb/repair_RecN"/>
</dbReference>
<dbReference type="PANTHER" id="PTHR11059:SF0">
    <property type="entry name" value="DNA REPAIR PROTEIN RECN"/>
    <property type="match status" value="1"/>
</dbReference>
<dbReference type="PANTHER" id="PTHR11059">
    <property type="entry name" value="DNA REPAIR PROTEIN RECN"/>
    <property type="match status" value="1"/>
</dbReference>
<evidence type="ECO:0000256" key="9">
    <source>
        <dbReference type="PIRNR" id="PIRNR003128"/>
    </source>
</evidence>
<evidence type="ECO:0000313" key="12">
    <source>
        <dbReference type="Proteomes" id="UP000823960"/>
    </source>
</evidence>
<keyword evidence="4" id="KW-0547">Nucleotide-binding</keyword>
<keyword evidence="6" id="KW-0067">ATP-binding</keyword>
<evidence type="ECO:0000256" key="6">
    <source>
        <dbReference type="ARBA" id="ARBA00022840"/>
    </source>
</evidence>
<dbReference type="Pfam" id="PF02463">
    <property type="entry name" value="SMC_N"/>
    <property type="match status" value="1"/>
</dbReference>
<protein>
    <recommendedName>
        <fullName evidence="3 9">DNA repair protein RecN</fullName>
    </recommendedName>
    <alternativeName>
        <fullName evidence="8 9">Recombination protein N</fullName>
    </alternativeName>
</protein>
<dbReference type="AlphaFoldDB" id="A0A9D1NRW0"/>
<dbReference type="GO" id="GO:0006281">
    <property type="term" value="P:DNA repair"/>
    <property type="evidence" value="ECO:0007669"/>
    <property type="project" value="UniProtKB-KW"/>
</dbReference>
<evidence type="ECO:0000256" key="1">
    <source>
        <dbReference type="ARBA" id="ARBA00003618"/>
    </source>
</evidence>
<sequence length="563" mass="62816">MKTLKRLFIENLAVIERAEIEFDSRLNIFTGETGAGKSILIGGINAILGKRIYRDIVRSGTDKASVYAVFDDIPKRAEDLLLENGFSLEDELIISREITKDGKSSSRINSKPASLAVVKEVGELLVNIHGQHDSQLLLDPESHLELLDSYAESRPLIEDYLGSFKELQATARSIKELRQLETKSSARTEYLREIIEDVAPLNLKENEDEELEARFRLLENSVSIIEAIGRAITSLTGDDAGDSFLSATELTSSAYSELEAYSELLPGLSDYSKRLMDAGIELSDIAHELSSLKASLDIDDNEYQRLSLRRSELLKLKRKYRLDINEIIKLYNDASQELTLSESFEDRISELEGKKSRLLLEVTKKAESLSQFRKKACERFSSEVSSELSFLNMPDVRIAFDIQQGKLTHDGMDKLELLISANKGESPKPISKIASGGELSRIMLAIKAVLADRDSIDTMIFDEIDSGVSGRAAQKIGIKLKELSGQHQIICVTHLAQIAIMADRHLLIEKSSEDGKTSTTVKPLAFEERKYEIARILGGDNITDTVLMDAEEQLRNVMKGDPK</sequence>
<evidence type="ECO:0000256" key="2">
    <source>
        <dbReference type="ARBA" id="ARBA00009441"/>
    </source>
</evidence>
<dbReference type="SUPFAM" id="SSF52540">
    <property type="entry name" value="P-loop containing nucleoside triphosphate hydrolases"/>
    <property type="match status" value="1"/>
</dbReference>